<dbReference type="SUPFAM" id="SSF63446">
    <property type="entry name" value="Type I dockerin domain"/>
    <property type="match status" value="1"/>
</dbReference>
<feature type="signal peptide" evidence="1">
    <location>
        <begin position="1"/>
        <end position="24"/>
    </location>
</feature>
<sequence>MKKIIYLLILTTFFLCTPVNSVHATNSVIDSFEDTDFSDWTAVYGTLGTNISSCDTQKHDGLYSLCLVKPAGDPVHLQKTTPSASNKIFSIWFYDDMAYKGTYWSVEKSVNEYYMVGIQSQNSSLNNHFFIRYPDENGNVVYFDTGIIRKLGWRNLKIVVTEIGTYALIDGFNTSYAGANGINRPLNTKLTSVNTINIADTWNNVGNQTDYYDELTMQDYGSFPGVKEASLTRLSDFVNKYNQKFVGPNSYSVSDIINFTPNYQLSRSAANMLLAMSLSCSKNNQFCSEITGLANKIIDSYPAWSAVNSTDPHFKYRSSPFTAYPLLLSVILNKDKYSTEQLNNLSILFKAEANWFTVHDLTLELPPVVGQDTNSETFAWTGAYLLLAGQYYQNLSWQQMGNKLIAESLTERSVGTGYRMYNHGIFHPGYALYTLASVAEAGLSYRMYGQSVPLEWKAGAELLFNNSVNSSVVYQNKYFYSVFDHGVDDWHRTPVDSGISAFTLLENFGIGTATNDNLANYIWFAAKDYQVIPEAPGVDVMYQIDNYGVLASAGKYVYTSLNTPEIKLLVNSTIAIYDAVTYLWESNYSALLPGDLNGDGKVDIDDYNLLIQNFGNATCGNVADIDANCKVDIFDYNVLVGNFGSPAQSGK</sequence>
<dbReference type="AlphaFoldDB" id="A0A2H0TLM8"/>
<dbReference type="InterPro" id="IPR018247">
    <property type="entry name" value="EF_Hand_1_Ca_BS"/>
</dbReference>
<name>A0A2H0TLM8_9BACT</name>
<reference evidence="3" key="1">
    <citation type="submission" date="2017-09" db="EMBL/GenBank/DDBJ databases">
        <title>Depth-based differentiation of microbial function through sediment-hosted aquifers and enrichment of novel symbionts in the deep terrestrial subsurface.</title>
        <authorList>
            <person name="Probst A.J."/>
            <person name="Ladd B."/>
            <person name="Jarett J.K."/>
            <person name="Geller-Mcgrath D.E."/>
            <person name="Sieber C.M.K."/>
            <person name="Emerson J.B."/>
            <person name="Anantharaman K."/>
            <person name="Thomas B.C."/>
            <person name="Malmstrom R."/>
            <person name="Stieglmeier M."/>
            <person name="Klingl A."/>
            <person name="Woyke T."/>
            <person name="Ryan C.M."/>
            <person name="Banfield J.F."/>
        </authorList>
    </citation>
    <scope>NUCLEOTIDE SEQUENCE [LARGE SCALE GENOMIC DNA]</scope>
</reference>
<dbReference type="EMBL" id="PFCH01000011">
    <property type="protein sequence ID" value="PIR73053.1"/>
    <property type="molecule type" value="Genomic_DNA"/>
</dbReference>
<dbReference type="Proteomes" id="UP000228508">
    <property type="component" value="Unassembled WGS sequence"/>
</dbReference>
<dbReference type="PROSITE" id="PS00018">
    <property type="entry name" value="EF_HAND_1"/>
    <property type="match status" value="1"/>
</dbReference>
<protein>
    <recommendedName>
        <fullName evidence="4">Dockerin domain-containing protein</fullName>
    </recommendedName>
</protein>
<evidence type="ECO:0008006" key="4">
    <source>
        <dbReference type="Google" id="ProtNLM"/>
    </source>
</evidence>
<proteinExistence type="predicted"/>
<evidence type="ECO:0000313" key="3">
    <source>
        <dbReference type="Proteomes" id="UP000228508"/>
    </source>
</evidence>
<organism evidence="2 3">
    <name type="scientific">Candidatus Nealsonbacteria bacterium CG10_big_fil_rev_8_21_14_0_10_36_23</name>
    <dbReference type="NCBI Taxonomy" id="1974709"/>
    <lineage>
        <taxon>Bacteria</taxon>
        <taxon>Candidatus Nealsoniibacteriota</taxon>
    </lineage>
</organism>
<accession>A0A2H0TLM8</accession>
<dbReference type="InterPro" id="IPR036439">
    <property type="entry name" value="Dockerin_dom_sf"/>
</dbReference>
<comment type="caution">
    <text evidence="2">The sequence shown here is derived from an EMBL/GenBank/DDBJ whole genome shotgun (WGS) entry which is preliminary data.</text>
</comment>
<feature type="chain" id="PRO_5013923964" description="Dockerin domain-containing protein" evidence="1">
    <location>
        <begin position="25"/>
        <end position="651"/>
    </location>
</feature>
<keyword evidence="1" id="KW-0732">Signal</keyword>
<dbReference type="GO" id="GO:0000272">
    <property type="term" value="P:polysaccharide catabolic process"/>
    <property type="evidence" value="ECO:0007669"/>
    <property type="project" value="InterPro"/>
</dbReference>
<gene>
    <name evidence="2" type="ORF">COV26_00585</name>
</gene>
<evidence type="ECO:0000313" key="2">
    <source>
        <dbReference type="EMBL" id="PIR73053.1"/>
    </source>
</evidence>
<dbReference type="Gene3D" id="1.10.1330.10">
    <property type="entry name" value="Dockerin domain"/>
    <property type="match status" value="1"/>
</dbReference>
<evidence type="ECO:0000256" key="1">
    <source>
        <dbReference type="SAM" id="SignalP"/>
    </source>
</evidence>